<gene>
    <name evidence="1" type="ORF">HHL11_26050</name>
</gene>
<evidence type="ECO:0000313" key="1">
    <source>
        <dbReference type="EMBL" id="NML47237.1"/>
    </source>
</evidence>
<accession>A0A848H9S2</accession>
<reference evidence="1 2" key="1">
    <citation type="submission" date="2020-04" db="EMBL/GenBank/DDBJ databases">
        <title>Ramlibacter sp. G-1-2-2 isolated from soil.</title>
        <authorList>
            <person name="Dahal R.H."/>
        </authorList>
    </citation>
    <scope>NUCLEOTIDE SEQUENCE [LARGE SCALE GENOMIC DNA]</scope>
    <source>
        <strain evidence="1 2">G-1-2-2</strain>
    </source>
</reference>
<sequence>MFDLAALFDRPRTPPGAVPRDFTEARKHLLPVLLPLAGLDVMRIGHLGLDTPSPRLEEMFPFRRLAADLGLALAFDDGSSFAVASPAHLEAWGVTLDEGLAVAEARLRHLHAPHFAQAAPGLFVSRFGDAARLAAPELAQQVVGDGEPVAMVPDGEYLLLASSRDEAAIESMLAMAAELLQAPRRLSATPFRLEGGQWRAWLPSHEPVAATLHNLQRKKLADDYDEQSQALRDALERGGQDVFVADHGLLRTEAAPRMLGLSTLAHEVHAWLPLADVVAIQPPGGEVQDTLLVPWAQFRAIAGELLEPLPCVPPRFDYRGGLSESHFERLRGATLTLAEAARDLASHGGAGVR</sequence>
<dbReference type="Proteomes" id="UP000541185">
    <property type="component" value="Unassembled WGS sequence"/>
</dbReference>
<protein>
    <submittedName>
        <fullName evidence="1">Uncharacterized protein</fullName>
    </submittedName>
</protein>
<dbReference type="AlphaFoldDB" id="A0A848H9S2"/>
<dbReference type="EMBL" id="JABBFX010000003">
    <property type="protein sequence ID" value="NML47237.1"/>
    <property type="molecule type" value="Genomic_DNA"/>
</dbReference>
<proteinExistence type="predicted"/>
<evidence type="ECO:0000313" key="2">
    <source>
        <dbReference type="Proteomes" id="UP000541185"/>
    </source>
</evidence>
<name>A0A848H9S2_9BURK</name>
<dbReference type="RefSeq" id="WP_169421519.1">
    <property type="nucleotide sequence ID" value="NZ_JABBFX010000003.1"/>
</dbReference>
<organism evidence="1 2">
    <name type="scientific">Ramlibacter agri</name>
    <dbReference type="NCBI Taxonomy" id="2728837"/>
    <lineage>
        <taxon>Bacteria</taxon>
        <taxon>Pseudomonadati</taxon>
        <taxon>Pseudomonadota</taxon>
        <taxon>Betaproteobacteria</taxon>
        <taxon>Burkholderiales</taxon>
        <taxon>Comamonadaceae</taxon>
        <taxon>Ramlibacter</taxon>
    </lineage>
</organism>
<keyword evidence="2" id="KW-1185">Reference proteome</keyword>
<comment type="caution">
    <text evidence="1">The sequence shown here is derived from an EMBL/GenBank/DDBJ whole genome shotgun (WGS) entry which is preliminary data.</text>
</comment>